<feature type="binding site" evidence="14">
    <location>
        <position position="204"/>
    </location>
    <ligand>
        <name>NAD(+)</name>
        <dbReference type="ChEBI" id="CHEBI:57540"/>
    </ligand>
</feature>
<evidence type="ECO:0000256" key="1">
    <source>
        <dbReference type="ARBA" id="ARBA00004067"/>
    </source>
</evidence>
<keyword evidence="8 14" id="KW-0862">Zinc</keyword>
<dbReference type="HAMAP" id="MF_01588">
    <property type="entry name" value="DNA_ligase_A"/>
    <property type="match status" value="1"/>
</dbReference>
<dbReference type="InterPro" id="IPR036420">
    <property type="entry name" value="BRCT_dom_sf"/>
</dbReference>
<dbReference type="InterPro" id="IPR001357">
    <property type="entry name" value="BRCT_dom"/>
</dbReference>
<dbReference type="InterPro" id="IPR010994">
    <property type="entry name" value="RuvA_2-like"/>
</dbReference>
<dbReference type="InterPro" id="IPR041663">
    <property type="entry name" value="DisA/LigA_HHH"/>
</dbReference>
<dbReference type="NCBIfam" id="TIGR00575">
    <property type="entry name" value="dnlj"/>
    <property type="match status" value="1"/>
</dbReference>
<organism evidence="17 18">
    <name type="scientific">Candidatus Harrisonbacteria bacterium RIFCSPLOWO2_01_FULL_40_28</name>
    <dbReference type="NCBI Taxonomy" id="1798406"/>
    <lineage>
        <taxon>Bacteria</taxon>
        <taxon>Candidatus Harrisoniibacteriota</taxon>
    </lineage>
</organism>
<dbReference type="CDD" id="cd17748">
    <property type="entry name" value="BRCT_DNA_ligase_like"/>
    <property type="match status" value="1"/>
</dbReference>
<comment type="caution">
    <text evidence="17">The sequence shown here is derived from an EMBL/GenBank/DDBJ whole genome shotgun (WGS) entry which is preliminary data.</text>
</comment>
<evidence type="ECO:0000256" key="9">
    <source>
        <dbReference type="ARBA" id="ARBA00022842"/>
    </source>
</evidence>
<dbReference type="InterPro" id="IPR001679">
    <property type="entry name" value="DNA_ligase"/>
</dbReference>
<evidence type="ECO:0000313" key="17">
    <source>
        <dbReference type="EMBL" id="OGY64932.1"/>
    </source>
</evidence>
<dbReference type="STRING" id="1798406.A3A04_01960"/>
<dbReference type="PROSITE" id="PS00018">
    <property type="entry name" value="EF_HAND_1"/>
    <property type="match status" value="1"/>
</dbReference>
<dbReference type="GO" id="GO:0005829">
    <property type="term" value="C:cytosol"/>
    <property type="evidence" value="ECO:0007669"/>
    <property type="project" value="TreeGrafter"/>
</dbReference>
<dbReference type="GO" id="GO:0003911">
    <property type="term" value="F:DNA ligase (NAD+) activity"/>
    <property type="evidence" value="ECO:0007669"/>
    <property type="project" value="UniProtKB-UniRule"/>
</dbReference>
<dbReference type="EMBL" id="MHJI01000028">
    <property type="protein sequence ID" value="OGY64932.1"/>
    <property type="molecule type" value="Genomic_DNA"/>
</dbReference>
<dbReference type="GO" id="GO:0046872">
    <property type="term" value="F:metal ion binding"/>
    <property type="evidence" value="ECO:0007669"/>
    <property type="project" value="UniProtKB-KW"/>
</dbReference>
<dbReference type="FunFam" id="2.40.50.140:FF:000012">
    <property type="entry name" value="DNA ligase"/>
    <property type="match status" value="1"/>
</dbReference>
<feature type="binding site" evidence="14">
    <location>
        <position position="123"/>
    </location>
    <ligand>
        <name>NAD(+)</name>
        <dbReference type="ChEBI" id="CHEBI:57540"/>
    </ligand>
</feature>
<dbReference type="InterPro" id="IPR018247">
    <property type="entry name" value="EF_Hand_1_Ca_BS"/>
</dbReference>
<keyword evidence="5 14" id="KW-0235">DNA replication</keyword>
<keyword evidence="7 14" id="KW-0227">DNA damage</keyword>
<dbReference type="SMART" id="SM00292">
    <property type="entry name" value="BRCT"/>
    <property type="match status" value="1"/>
</dbReference>
<gene>
    <name evidence="14" type="primary">ligA</name>
    <name evidence="17" type="ORF">A3A04_01960</name>
</gene>
<dbReference type="Pfam" id="PF03120">
    <property type="entry name" value="OB_DNA_ligase"/>
    <property type="match status" value="1"/>
</dbReference>
<feature type="binding site" evidence="14">
    <location>
        <position position="342"/>
    </location>
    <ligand>
        <name>NAD(+)</name>
        <dbReference type="ChEBI" id="CHEBI:57540"/>
    </ligand>
</feature>
<dbReference type="SMART" id="SM00532">
    <property type="entry name" value="LIGANc"/>
    <property type="match status" value="1"/>
</dbReference>
<evidence type="ECO:0000256" key="13">
    <source>
        <dbReference type="ARBA" id="ARBA00060881"/>
    </source>
</evidence>
<dbReference type="Gene3D" id="3.30.470.30">
    <property type="entry name" value="DNA ligase/mRNA capping enzyme"/>
    <property type="match status" value="1"/>
</dbReference>
<dbReference type="InterPro" id="IPR013839">
    <property type="entry name" value="DNAligase_adenylation"/>
</dbReference>
<evidence type="ECO:0000256" key="4">
    <source>
        <dbReference type="ARBA" id="ARBA00022598"/>
    </source>
</evidence>
<dbReference type="InterPro" id="IPR018239">
    <property type="entry name" value="DNA_ligase_AS"/>
</dbReference>
<feature type="active site" description="N6-AMP-lysine intermediate" evidence="14">
    <location>
        <position position="125"/>
    </location>
</feature>
<dbReference type="PROSITE" id="PS50172">
    <property type="entry name" value="BRCT"/>
    <property type="match status" value="1"/>
</dbReference>
<dbReference type="Proteomes" id="UP000178517">
    <property type="component" value="Unassembled WGS sequence"/>
</dbReference>
<dbReference type="GO" id="GO:0006260">
    <property type="term" value="P:DNA replication"/>
    <property type="evidence" value="ECO:0007669"/>
    <property type="project" value="UniProtKB-KW"/>
</dbReference>
<evidence type="ECO:0000256" key="14">
    <source>
        <dbReference type="HAMAP-Rule" id="MF_01588"/>
    </source>
</evidence>
<comment type="function">
    <text evidence="1 14">DNA ligase that catalyzes the formation of phosphodiester linkages between 5'-phosphoryl and 3'-hydroxyl groups in double-stranded DNA using NAD as a coenzyme and as the energy source for the reaction. It is essential for DNA replication and repair of damaged DNA.</text>
</comment>
<keyword evidence="6 14" id="KW-0479">Metal-binding</keyword>
<dbReference type="InterPro" id="IPR012340">
    <property type="entry name" value="NA-bd_OB-fold"/>
</dbReference>
<feature type="binding site" evidence="14">
    <location>
        <position position="436"/>
    </location>
    <ligand>
        <name>Zn(2+)</name>
        <dbReference type="ChEBI" id="CHEBI:29105"/>
    </ligand>
</feature>
<evidence type="ECO:0000256" key="7">
    <source>
        <dbReference type="ARBA" id="ARBA00022763"/>
    </source>
</evidence>
<dbReference type="Gene3D" id="2.40.50.140">
    <property type="entry name" value="Nucleic acid-binding proteins"/>
    <property type="match status" value="1"/>
</dbReference>
<dbReference type="InterPro" id="IPR013840">
    <property type="entry name" value="DNAligase_N"/>
</dbReference>
<dbReference type="PANTHER" id="PTHR23389:SF9">
    <property type="entry name" value="DNA LIGASE"/>
    <property type="match status" value="1"/>
</dbReference>
<keyword evidence="10 14" id="KW-0520">NAD</keyword>
<evidence type="ECO:0000259" key="16">
    <source>
        <dbReference type="PROSITE" id="PS50172"/>
    </source>
</evidence>
<evidence type="ECO:0000313" key="18">
    <source>
        <dbReference type="Proteomes" id="UP000178517"/>
    </source>
</evidence>
<dbReference type="Gene3D" id="1.10.287.610">
    <property type="entry name" value="Helix hairpin bin"/>
    <property type="match status" value="1"/>
</dbReference>
<evidence type="ECO:0000256" key="12">
    <source>
        <dbReference type="ARBA" id="ARBA00034005"/>
    </source>
</evidence>
<dbReference type="GO" id="GO:0006281">
    <property type="term" value="P:DNA repair"/>
    <property type="evidence" value="ECO:0007669"/>
    <property type="project" value="UniProtKB-KW"/>
</dbReference>
<dbReference type="SUPFAM" id="SSF47781">
    <property type="entry name" value="RuvA domain 2-like"/>
    <property type="match status" value="1"/>
</dbReference>
<dbReference type="SUPFAM" id="SSF56091">
    <property type="entry name" value="DNA ligase/mRNA capping enzyme, catalytic domain"/>
    <property type="match status" value="1"/>
</dbReference>
<dbReference type="AlphaFoldDB" id="A0A1G1ZK18"/>
<dbReference type="Pfam" id="PF12826">
    <property type="entry name" value="HHH_2"/>
    <property type="match status" value="1"/>
</dbReference>
<feature type="binding site" evidence="14">
    <location>
        <position position="452"/>
    </location>
    <ligand>
        <name>Zn(2+)</name>
        <dbReference type="ChEBI" id="CHEBI:29105"/>
    </ligand>
</feature>
<dbReference type="Gene3D" id="1.10.150.20">
    <property type="entry name" value="5' to 3' exonuclease, C-terminal subdomain"/>
    <property type="match status" value="2"/>
</dbReference>
<dbReference type="InterPro" id="IPR004150">
    <property type="entry name" value="NAD_DNA_ligase_OB"/>
</dbReference>
<keyword evidence="14" id="KW-0464">Manganese</keyword>
<evidence type="ECO:0000256" key="15">
    <source>
        <dbReference type="RuleBase" id="RU000618"/>
    </source>
</evidence>
<proteinExistence type="inferred from homology"/>
<name>A0A1G1ZK18_9BACT</name>
<evidence type="ECO:0000256" key="10">
    <source>
        <dbReference type="ARBA" id="ARBA00023027"/>
    </source>
</evidence>
<feature type="binding site" evidence="14">
    <location>
        <position position="457"/>
    </location>
    <ligand>
        <name>Zn(2+)</name>
        <dbReference type="ChEBI" id="CHEBI:29105"/>
    </ligand>
</feature>
<protein>
    <recommendedName>
        <fullName evidence="3 14">DNA ligase</fullName>
        <ecNumber evidence="2 14">6.5.1.2</ecNumber>
    </recommendedName>
    <alternativeName>
        <fullName evidence="14">Polydeoxyribonucleotide synthase [NAD(+)]</fullName>
    </alternativeName>
</protein>
<dbReference type="NCBIfam" id="NF005932">
    <property type="entry name" value="PRK07956.1"/>
    <property type="match status" value="1"/>
</dbReference>
<dbReference type="Pfam" id="PF14520">
    <property type="entry name" value="HHH_5"/>
    <property type="match status" value="1"/>
</dbReference>
<sequence length="703" mass="79353">MPIGHIKNKEEAKERITQLRVLINRYRYAYHVLDREEISEDALDTLKKELFDLEARYPDLITSDSPTQRVGGEPLEAFQKVTHETPMLSLNDAFSKEDMHEWIRRISNFTKVDVSRNSDFYCELKIDGLAIELLYENGIFVRGSTRGDGVIGEDVTYNLKTIDALPLSLLSQEEVEKNIKSLGIQGLKPLSHYWPLKKLMVRGEVFLTRNEFNRINEEQHKAGKKEYANPRNVAAGSVRQLDPRITASRKLDFFAYDIVGDVGQHTHEEDHLFLKAIGFKVNEHNKRAKTLDEVFEFHTYWGSHRERLQYEIDGVVVIINKNELYDKAGVIGKAPRAAIAYKFSPKEAITIVEDIVVQVGRTGTLTPVAILRPVGVGGVIISHATLHNIDEIERLGLKIGDTIIVTRAGDVIPKITKVLLELRTGKEKIFQFPTHCPQDGSPVLRNGVAYRCSNKGCGARFRESLYHFVSRHAFDIRGLGAKIIDRFIDEGLIKDAADIFTLKEGDIEALPRFGKKSAENIIKEIKNKKTITLPRFIYSLGIVHVGEETAHLLARALNDLNKDQIITPRDLGEIGSRIKEDELYAIQDIGPVVAKSIIDYFNDMHHTILLKKLHEGGVRIKQEALSRSGRLRGKRFVFTGTLKTLSREAAKEKIRAYGGDVSELVSSKTDYVVAGEEAGSKLEKAKELNVKIVSEEEFLALIE</sequence>
<accession>A0A1G1ZK18</accession>
<dbReference type="CDD" id="cd00114">
    <property type="entry name" value="LIGANc"/>
    <property type="match status" value="1"/>
</dbReference>
<dbReference type="GO" id="GO:0003677">
    <property type="term" value="F:DNA binding"/>
    <property type="evidence" value="ECO:0007669"/>
    <property type="project" value="InterPro"/>
</dbReference>
<dbReference type="PROSITE" id="PS01055">
    <property type="entry name" value="DNA_LIGASE_N1"/>
    <property type="match status" value="1"/>
</dbReference>
<feature type="domain" description="BRCT" evidence="16">
    <location>
        <begin position="626"/>
        <end position="703"/>
    </location>
</feature>
<dbReference type="SMART" id="SM00278">
    <property type="entry name" value="HhH1"/>
    <property type="match status" value="2"/>
</dbReference>
<dbReference type="Gene3D" id="6.20.10.30">
    <property type="match status" value="1"/>
</dbReference>
<dbReference type="EC" id="6.5.1.2" evidence="2 14"/>
<evidence type="ECO:0000256" key="11">
    <source>
        <dbReference type="ARBA" id="ARBA00023204"/>
    </source>
</evidence>
<dbReference type="PROSITE" id="PS01056">
    <property type="entry name" value="DNA_LIGASE_N2"/>
    <property type="match status" value="1"/>
</dbReference>
<feature type="binding site" evidence="14">
    <location>
        <position position="146"/>
    </location>
    <ligand>
        <name>NAD(+)</name>
        <dbReference type="ChEBI" id="CHEBI:57540"/>
    </ligand>
</feature>
<feature type="binding site" evidence="14">
    <location>
        <begin position="89"/>
        <end position="90"/>
    </location>
    <ligand>
        <name>NAD(+)</name>
        <dbReference type="ChEBI" id="CHEBI:57540"/>
    </ligand>
</feature>
<keyword evidence="4 14" id="KW-0436">Ligase</keyword>
<dbReference type="SUPFAM" id="SSF52113">
    <property type="entry name" value="BRCT domain"/>
    <property type="match status" value="1"/>
</dbReference>
<dbReference type="PIRSF" id="PIRSF001604">
    <property type="entry name" value="LigA"/>
    <property type="match status" value="1"/>
</dbReference>
<dbReference type="SUPFAM" id="SSF50249">
    <property type="entry name" value="Nucleic acid-binding proteins"/>
    <property type="match status" value="1"/>
</dbReference>
<reference evidence="17 18" key="1">
    <citation type="journal article" date="2016" name="Nat. Commun.">
        <title>Thousands of microbial genomes shed light on interconnected biogeochemical processes in an aquifer system.</title>
        <authorList>
            <person name="Anantharaman K."/>
            <person name="Brown C.T."/>
            <person name="Hug L.A."/>
            <person name="Sharon I."/>
            <person name="Castelle C.J."/>
            <person name="Probst A.J."/>
            <person name="Thomas B.C."/>
            <person name="Singh A."/>
            <person name="Wilkins M.J."/>
            <person name="Karaoz U."/>
            <person name="Brodie E.L."/>
            <person name="Williams K.H."/>
            <person name="Hubbard S.S."/>
            <person name="Banfield J.F."/>
        </authorList>
    </citation>
    <scope>NUCLEOTIDE SEQUENCE [LARGE SCALE GENOMIC DNA]</scope>
</reference>
<dbReference type="Gene3D" id="3.40.50.10190">
    <property type="entry name" value="BRCT domain"/>
    <property type="match status" value="1"/>
</dbReference>
<dbReference type="FunFam" id="1.10.150.20:FF:000007">
    <property type="entry name" value="DNA ligase"/>
    <property type="match status" value="1"/>
</dbReference>
<dbReference type="PANTHER" id="PTHR23389">
    <property type="entry name" value="CHROMOSOME TRANSMISSION FIDELITY FACTOR 18"/>
    <property type="match status" value="1"/>
</dbReference>
<dbReference type="Pfam" id="PF01653">
    <property type="entry name" value="DNA_ligase_aden"/>
    <property type="match status" value="1"/>
</dbReference>
<evidence type="ECO:0000256" key="6">
    <source>
        <dbReference type="ARBA" id="ARBA00022723"/>
    </source>
</evidence>
<keyword evidence="9 14" id="KW-0460">Magnesium</keyword>
<comment type="similarity">
    <text evidence="13 14">Belongs to the NAD-dependent DNA ligase family. LigA subfamily.</text>
</comment>
<dbReference type="InterPro" id="IPR033136">
    <property type="entry name" value="DNA_ligase_CS"/>
</dbReference>
<evidence type="ECO:0000256" key="5">
    <source>
        <dbReference type="ARBA" id="ARBA00022705"/>
    </source>
</evidence>
<dbReference type="Pfam" id="PF00533">
    <property type="entry name" value="BRCT"/>
    <property type="match status" value="1"/>
</dbReference>
<evidence type="ECO:0000256" key="8">
    <source>
        <dbReference type="ARBA" id="ARBA00022833"/>
    </source>
</evidence>
<dbReference type="InterPro" id="IPR003583">
    <property type="entry name" value="Hlx-hairpin-Hlx_DNA-bd_motif"/>
</dbReference>
<keyword evidence="11 14" id="KW-0234">DNA repair</keyword>
<evidence type="ECO:0000256" key="2">
    <source>
        <dbReference type="ARBA" id="ARBA00012722"/>
    </source>
</evidence>
<comment type="catalytic activity">
    <reaction evidence="12 14 15">
        <text>NAD(+) + (deoxyribonucleotide)n-3'-hydroxyl + 5'-phospho-(deoxyribonucleotide)m = (deoxyribonucleotide)n+m + AMP + beta-nicotinamide D-nucleotide.</text>
        <dbReference type="EC" id="6.5.1.2"/>
    </reaction>
</comment>
<evidence type="ECO:0000256" key="3">
    <source>
        <dbReference type="ARBA" id="ARBA00013308"/>
    </source>
</evidence>
<comment type="caution">
    <text evidence="14">Lacks conserved residue(s) required for the propagation of feature annotation.</text>
</comment>
<comment type="cofactor">
    <cofactor evidence="14">
        <name>Mg(2+)</name>
        <dbReference type="ChEBI" id="CHEBI:18420"/>
    </cofactor>
    <cofactor evidence="14">
        <name>Mn(2+)</name>
        <dbReference type="ChEBI" id="CHEBI:29035"/>
    </cofactor>
</comment>